<accession>A0A183FGM7</accession>
<reference evidence="1 2" key="1">
    <citation type="submission" date="2018-11" db="EMBL/GenBank/DDBJ databases">
        <authorList>
            <consortium name="Pathogen Informatics"/>
        </authorList>
    </citation>
    <scope>NUCLEOTIDE SEQUENCE [LARGE SCALE GENOMIC DNA]</scope>
</reference>
<name>A0A183FGM7_HELPZ</name>
<organism evidence="2 3">
    <name type="scientific">Heligmosomoides polygyrus</name>
    <name type="common">Parasitic roundworm</name>
    <dbReference type="NCBI Taxonomy" id="6339"/>
    <lineage>
        <taxon>Eukaryota</taxon>
        <taxon>Metazoa</taxon>
        <taxon>Ecdysozoa</taxon>
        <taxon>Nematoda</taxon>
        <taxon>Chromadorea</taxon>
        <taxon>Rhabditida</taxon>
        <taxon>Rhabditina</taxon>
        <taxon>Rhabditomorpha</taxon>
        <taxon>Strongyloidea</taxon>
        <taxon>Heligmosomidae</taxon>
        <taxon>Heligmosomoides</taxon>
    </lineage>
</organism>
<protein>
    <submittedName>
        <fullName evidence="3">Reverse transcriptase</fullName>
    </submittedName>
</protein>
<dbReference type="Proteomes" id="UP000050761">
    <property type="component" value="Unassembled WGS sequence"/>
</dbReference>
<evidence type="ECO:0000313" key="1">
    <source>
        <dbReference type="EMBL" id="VDO65957.1"/>
    </source>
</evidence>
<keyword evidence="2" id="KW-1185">Reference proteome</keyword>
<evidence type="ECO:0000313" key="2">
    <source>
        <dbReference type="Proteomes" id="UP000050761"/>
    </source>
</evidence>
<gene>
    <name evidence="1" type="ORF">HPBE_LOCUS5826</name>
</gene>
<reference evidence="3" key="2">
    <citation type="submission" date="2019-09" db="UniProtKB">
        <authorList>
            <consortium name="WormBaseParasite"/>
        </authorList>
    </citation>
    <scope>IDENTIFICATION</scope>
</reference>
<dbReference type="EMBL" id="UZAH01025548">
    <property type="protein sequence ID" value="VDO65957.1"/>
    <property type="molecule type" value="Genomic_DNA"/>
</dbReference>
<proteinExistence type="predicted"/>
<accession>A0A3P7Y017</accession>
<dbReference type="AlphaFoldDB" id="A0A183FGM7"/>
<sequence length="104" mass="11941">METKMLRWTVGVTRLDRIRNDETHQRLGVAPIADKLREARLRWYDHVLRASGDSVRKMGFNTDVLGKQPKKLVSTPNKRLIVRSGVTIPEAGQTLKKMTGQRFI</sequence>
<evidence type="ECO:0000313" key="3">
    <source>
        <dbReference type="WBParaSite" id="HPBE_0000582501-mRNA-1"/>
    </source>
</evidence>
<dbReference type="WBParaSite" id="HPBE_0000582501-mRNA-1">
    <property type="protein sequence ID" value="HPBE_0000582501-mRNA-1"/>
    <property type="gene ID" value="HPBE_0000582501"/>
</dbReference>